<dbReference type="SUPFAM" id="SSF52980">
    <property type="entry name" value="Restriction endonuclease-like"/>
    <property type="match status" value="1"/>
</dbReference>
<dbReference type="Pfam" id="PF05685">
    <property type="entry name" value="Uma2"/>
    <property type="match status" value="1"/>
</dbReference>
<dbReference type="EMBL" id="AFEU01000001">
    <property type="protein sequence ID" value="EIJ82240.1"/>
    <property type="molecule type" value="Genomic_DNA"/>
</dbReference>
<dbReference type="InterPro" id="IPR008538">
    <property type="entry name" value="Uma2"/>
</dbReference>
<evidence type="ECO:0000313" key="2">
    <source>
        <dbReference type="EMBL" id="EIJ82240.1"/>
    </source>
</evidence>
<dbReference type="PANTHER" id="PTHR36558:SF1">
    <property type="entry name" value="RESTRICTION ENDONUCLEASE DOMAIN-CONTAINING PROTEIN-RELATED"/>
    <property type="match status" value="1"/>
</dbReference>
<dbReference type="Gene3D" id="3.90.1570.10">
    <property type="entry name" value="tt1808, chain A"/>
    <property type="match status" value="1"/>
</dbReference>
<comment type="caution">
    <text evidence="2">The sequence shown here is derived from an EMBL/GenBank/DDBJ whole genome shotgun (WGS) entry which is preliminary data.</text>
</comment>
<dbReference type="OrthoDB" id="9808428at2"/>
<evidence type="ECO:0000313" key="3">
    <source>
        <dbReference type="Proteomes" id="UP000010523"/>
    </source>
</evidence>
<keyword evidence="3" id="KW-1185">Reference proteome</keyword>
<dbReference type="PATRIC" id="fig|997296.3.peg.1060"/>
<organism evidence="2 3">
    <name type="scientific">Bacillus methanolicus PB1</name>
    <dbReference type="NCBI Taxonomy" id="997296"/>
    <lineage>
        <taxon>Bacteria</taxon>
        <taxon>Bacillati</taxon>
        <taxon>Bacillota</taxon>
        <taxon>Bacilli</taxon>
        <taxon>Bacillales</taxon>
        <taxon>Bacillaceae</taxon>
        <taxon>Bacillus</taxon>
    </lineage>
</organism>
<evidence type="ECO:0000259" key="1">
    <source>
        <dbReference type="Pfam" id="PF05685"/>
    </source>
</evidence>
<name>I3E6W9_BACMT</name>
<dbReference type="Proteomes" id="UP000010523">
    <property type="component" value="Unassembled WGS sequence"/>
</dbReference>
<proteinExistence type="predicted"/>
<gene>
    <name evidence="2" type="ORF">PB1_04890</name>
</gene>
<feature type="domain" description="Putative restriction endonuclease" evidence="1">
    <location>
        <begin position="16"/>
        <end position="152"/>
    </location>
</feature>
<dbReference type="eggNOG" id="COG4636">
    <property type="taxonomic scope" value="Bacteria"/>
</dbReference>
<dbReference type="InterPro" id="IPR012296">
    <property type="entry name" value="Nuclease_put_TT1808"/>
</dbReference>
<accession>I3E6W9</accession>
<dbReference type="InterPro" id="IPR011335">
    <property type="entry name" value="Restrct_endonuc-II-like"/>
</dbReference>
<dbReference type="PANTHER" id="PTHR36558">
    <property type="entry name" value="GLR1098 PROTEIN"/>
    <property type="match status" value="1"/>
</dbReference>
<sequence>MRTPDESKRYTYKDWLDWEGRWELIYGKAYNLTPAPSSEHQFIAGELFHRLKLFFGNKDCHVMISPFDVYLSENNDFENPDHVVQSDISVISNKNQIVKKGSYGAPSLVVEVLSRSTALKDYNEKFNIYQQFGVNEYWIVDPTNKICHVHGLLYPLEHRIHHIAM</sequence>
<dbReference type="AlphaFoldDB" id="I3E6W9"/>
<dbReference type="CDD" id="cd06260">
    <property type="entry name" value="DUF820-like"/>
    <property type="match status" value="1"/>
</dbReference>
<protein>
    <recommendedName>
        <fullName evidence="1">Putative restriction endonuclease domain-containing protein</fullName>
    </recommendedName>
</protein>
<reference evidence="2 3" key="1">
    <citation type="journal article" date="2012" name="Appl. Environ. Microbiol.">
        <title>Genome Sequence of Thermotolerant Bacillus methanolicus: Features and Regulation Related to Methylotrophy and Production of L-Lysine and L-Glutamate from Methanol.</title>
        <authorList>
            <person name="Heggeset T.M."/>
            <person name="Krog A."/>
            <person name="Balzer S."/>
            <person name="Wentzel A."/>
            <person name="Ellingsen T.E."/>
            <person name="Brautaset T."/>
        </authorList>
    </citation>
    <scope>NUCLEOTIDE SEQUENCE [LARGE SCALE GENOMIC DNA]</scope>
    <source>
        <strain evidence="2 3">PB1</strain>
    </source>
</reference>
<dbReference type="RefSeq" id="WP_003351051.1">
    <property type="nucleotide sequence ID" value="NZ_AFEU01000001.1"/>
</dbReference>